<dbReference type="EMBL" id="QMDV01000001">
    <property type="protein sequence ID" value="RAU84144.1"/>
    <property type="molecule type" value="Genomic_DNA"/>
</dbReference>
<keyword evidence="3 5" id="KW-1133">Transmembrane helix</keyword>
<name>A0A364RIP0_9BACT</name>
<comment type="subcellular location">
    <subcellularLocation>
        <location evidence="1">Membrane</location>
        <topology evidence="1">Multi-pass membrane protein</topology>
    </subcellularLocation>
</comment>
<evidence type="ECO:0000313" key="8">
    <source>
        <dbReference type="EMBL" id="RAU84144.1"/>
    </source>
</evidence>
<keyword evidence="9" id="KW-1185">Reference proteome</keyword>
<dbReference type="InterPro" id="IPR012340">
    <property type="entry name" value="NA-bd_OB-fold"/>
</dbReference>
<dbReference type="InterPro" id="IPR002810">
    <property type="entry name" value="NfeD-like_C"/>
</dbReference>
<reference evidence="8 9" key="1">
    <citation type="submission" date="2018-06" db="EMBL/GenBank/DDBJ databases">
        <authorList>
            <person name="Liu Z.-W."/>
        </authorList>
    </citation>
    <scope>NUCLEOTIDE SEQUENCE [LARGE SCALE GENOMIC DNA]</scope>
    <source>
        <strain evidence="8 9">2b14</strain>
    </source>
</reference>
<evidence type="ECO:0000256" key="3">
    <source>
        <dbReference type="ARBA" id="ARBA00022989"/>
    </source>
</evidence>
<dbReference type="PANTHER" id="PTHR33507:SF3">
    <property type="entry name" value="INNER MEMBRANE PROTEIN YBBJ"/>
    <property type="match status" value="1"/>
</dbReference>
<organism evidence="8 9">
    <name type="scientific">Pontibacter arcticus</name>
    <dbReference type="NCBI Taxonomy" id="2080288"/>
    <lineage>
        <taxon>Bacteria</taxon>
        <taxon>Pseudomonadati</taxon>
        <taxon>Bacteroidota</taxon>
        <taxon>Cytophagia</taxon>
        <taxon>Cytophagales</taxon>
        <taxon>Hymenobacteraceae</taxon>
        <taxon>Pontibacter</taxon>
    </lineage>
</organism>
<dbReference type="Gene3D" id="2.40.50.140">
    <property type="entry name" value="Nucleic acid-binding proteins"/>
    <property type="match status" value="1"/>
</dbReference>
<feature type="transmembrane region" description="Helical" evidence="5">
    <location>
        <begin position="6"/>
        <end position="26"/>
    </location>
</feature>
<feature type="transmembrane region" description="Helical" evidence="5">
    <location>
        <begin position="31"/>
        <end position="48"/>
    </location>
</feature>
<dbReference type="RefSeq" id="WP_112304417.1">
    <property type="nucleotide sequence ID" value="NZ_QMDV01000001.1"/>
</dbReference>
<proteinExistence type="predicted"/>
<evidence type="ECO:0000259" key="6">
    <source>
        <dbReference type="Pfam" id="PF01957"/>
    </source>
</evidence>
<keyword evidence="2 5" id="KW-0812">Transmembrane</keyword>
<dbReference type="Pfam" id="PF01957">
    <property type="entry name" value="NfeD"/>
    <property type="match status" value="1"/>
</dbReference>
<protein>
    <submittedName>
        <fullName evidence="8">Uncharacterized protein</fullName>
    </submittedName>
</protein>
<feature type="domain" description="NfeD integral membrane" evidence="7">
    <location>
        <begin position="7"/>
        <end position="75"/>
    </location>
</feature>
<dbReference type="GO" id="GO:0005886">
    <property type="term" value="C:plasma membrane"/>
    <property type="evidence" value="ECO:0007669"/>
    <property type="project" value="TreeGrafter"/>
</dbReference>
<evidence type="ECO:0000313" key="9">
    <source>
        <dbReference type="Proteomes" id="UP000251692"/>
    </source>
</evidence>
<dbReference type="PANTHER" id="PTHR33507">
    <property type="entry name" value="INNER MEMBRANE PROTEIN YBBJ"/>
    <property type="match status" value="1"/>
</dbReference>
<keyword evidence="4 5" id="KW-0472">Membrane</keyword>
<evidence type="ECO:0000259" key="7">
    <source>
        <dbReference type="Pfam" id="PF24961"/>
    </source>
</evidence>
<evidence type="ECO:0000256" key="2">
    <source>
        <dbReference type="ARBA" id="ARBA00022692"/>
    </source>
</evidence>
<evidence type="ECO:0000256" key="4">
    <source>
        <dbReference type="ARBA" id="ARBA00023136"/>
    </source>
</evidence>
<dbReference type="InterPro" id="IPR056739">
    <property type="entry name" value="NfeD_membrane"/>
</dbReference>
<dbReference type="InterPro" id="IPR052165">
    <property type="entry name" value="Membrane_assoc_protease"/>
</dbReference>
<dbReference type="Proteomes" id="UP000251692">
    <property type="component" value="Unassembled WGS sequence"/>
</dbReference>
<feature type="domain" description="NfeD-like C-terminal" evidence="6">
    <location>
        <begin position="102"/>
        <end position="154"/>
    </location>
</feature>
<dbReference type="OrthoDB" id="1120520at2"/>
<feature type="transmembrane region" description="Helical" evidence="5">
    <location>
        <begin position="54"/>
        <end position="75"/>
    </location>
</feature>
<dbReference type="AlphaFoldDB" id="A0A364RIP0"/>
<dbReference type="Pfam" id="PF24961">
    <property type="entry name" value="NfeD_membrane"/>
    <property type="match status" value="1"/>
</dbReference>
<evidence type="ECO:0000256" key="1">
    <source>
        <dbReference type="ARBA" id="ARBA00004141"/>
    </source>
</evidence>
<sequence length="157" mass="17361">MLLDWITVMLLIAIGLVLIVVELIFVPGTTFVGIIGFILTAVGIWLGYSSLGNTVGHVILGSSVLVGVVSVFYSFRSNAWSRFALKDQINSRVNDEYKHELFEGETGLTISALRPAGTAVFRERQHEVHTSGEFVDANTQVRIIKIEQNRIIVEEIS</sequence>
<accession>A0A364RIP0</accession>
<gene>
    <name evidence="8" type="ORF">DP923_03610</name>
</gene>
<comment type="caution">
    <text evidence="8">The sequence shown here is derived from an EMBL/GenBank/DDBJ whole genome shotgun (WGS) entry which is preliminary data.</text>
</comment>
<reference evidence="8 9" key="2">
    <citation type="submission" date="2018-07" db="EMBL/GenBank/DDBJ databases">
        <title>Pontibacter sp. 2b14 genomic sequence and assembly.</title>
        <authorList>
            <person name="Du Z.-J."/>
        </authorList>
    </citation>
    <scope>NUCLEOTIDE SEQUENCE [LARGE SCALE GENOMIC DNA]</scope>
    <source>
        <strain evidence="8 9">2b14</strain>
    </source>
</reference>
<evidence type="ECO:0000256" key="5">
    <source>
        <dbReference type="SAM" id="Phobius"/>
    </source>
</evidence>